<dbReference type="GeneID" id="97423876"/>
<keyword evidence="6" id="KW-1133">Transmembrane helix</keyword>
<evidence type="ECO:0000256" key="6">
    <source>
        <dbReference type="SAM" id="Phobius"/>
    </source>
</evidence>
<dbReference type="AlphaFoldDB" id="A0AAW8NH49"/>
<dbReference type="SUPFAM" id="SSF55874">
    <property type="entry name" value="ATPase domain of HSP90 chaperone/DNA topoisomerase II/histidine kinase"/>
    <property type="match status" value="1"/>
</dbReference>
<evidence type="ECO:0000256" key="2">
    <source>
        <dbReference type="ARBA" id="ARBA00022777"/>
    </source>
</evidence>
<feature type="transmembrane region" description="Helical" evidence="6">
    <location>
        <begin position="117"/>
        <end position="147"/>
    </location>
</feature>
<dbReference type="InterPro" id="IPR050482">
    <property type="entry name" value="Sensor_HK_TwoCompSys"/>
</dbReference>
<dbReference type="SMART" id="SM00387">
    <property type="entry name" value="HATPase_c"/>
    <property type="match status" value="1"/>
</dbReference>
<keyword evidence="1" id="KW-0808">Transferase</keyword>
<dbReference type="GO" id="GO:0046983">
    <property type="term" value="F:protein dimerization activity"/>
    <property type="evidence" value="ECO:0007669"/>
    <property type="project" value="InterPro"/>
</dbReference>
<gene>
    <name evidence="8" type="ORF">J2X12_003402</name>
</gene>
<dbReference type="PANTHER" id="PTHR24421">
    <property type="entry name" value="NITRATE/NITRITE SENSOR PROTEIN NARX-RELATED"/>
    <property type="match status" value="1"/>
</dbReference>
<dbReference type="InterPro" id="IPR036890">
    <property type="entry name" value="HATPase_C_sf"/>
</dbReference>
<keyword evidence="6" id="KW-0812">Transmembrane</keyword>
<name>A0AAW8NH49_PSEOX</name>
<dbReference type="InterPro" id="IPR003594">
    <property type="entry name" value="HATPase_dom"/>
</dbReference>
<feature type="region of interest" description="Disordered" evidence="5">
    <location>
        <begin position="406"/>
        <end position="428"/>
    </location>
</feature>
<feature type="domain" description="Histidine kinase" evidence="7">
    <location>
        <begin position="353"/>
        <end position="465"/>
    </location>
</feature>
<dbReference type="CDD" id="cd16917">
    <property type="entry name" value="HATPase_UhpB-NarQ-NarX-like"/>
    <property type="match status" value="1"/>
</dbReference>
<keyword evidence="3" id="KW-0902">Two-component regulatory system</keyword>
<dbReference type="PROSITE" id="PS50109">
    <property type="entry name" value="HIS_KIN"/>
    <property type="match status" value="1"/>
</dbReference>
<dbReference type="Gene3D" id="1.20.5.1930">
    <property type="match status" value="1"/>
</dbReference>
<dbReference type="EMBL" id="JAVDWN010000014">
    <property type="protein sequence ID" value="MDR7165353.1"/>
    <property type="molecule type" value="Genomic_DNA"/>
</dbReference>
<dbReference type="Pfam" id="PF02518">
    <property type="entry name" value="HATPase_c"/>
    <property type="match status" value="1"/>
</dbReference>
<comment type="caution">
    <text evidence="8">The sequence shown here is derived from an EMBL/GenBank/DDBJ whole genome shotgun (WGS) entry which is preliminary data.</text>
</comment>
<evidence type="ECO:0000313" key="8">
    <source>
        <dbReference type="EMBL" id="MDR7165353.1"/>
    </source>
</evidence>
<reference evidence="8" key="1">
    <citation type="submission" date="2023-07" db="EMBL/GenBank/DDBJ databases">
        <title>Sorghum-associated microbial communities from plants grown in Nebraska, USA.</title>
        <authorList>
            <person name="Schachtman D."/>
        </authorList>
    </citation>
    <scope>NUCLEOTIDE SEQUENCE</scope>
    <source>
        <strain evidence="8">BE261</strain>
    </source>
</reference>
<dbReference type="GO" id="GO:0016020">
    <property type="term" value="C:membrane"/>
    <property type="evidence" value="ECO:0007669"/>
    <property type="project" value="InterPro"/>
</dbReference>
<evidence type="ECO:0000256" key="5">
    <source>
        <dbReference type="SAM" id="MobiDB-lite"/>
    </source>
</evidence>
<feature type="transmembrane region" description="Helical" evidence="6">
    <location>
        <begin position="184"/>
        <end position="204"/>
    </location>
</feature>
<protein>
    <submittedName>
        <fullName evidence="8">Signal transduction histidine kinase</fullName>
    </submittedName>
</protein>
<dbReference type="Pfam" id="PF07730">
    <property type="entry name" value="HisKA_3"/>
    <property type="match status" value="1"/>
</dbReference>
<sequence length="472" mass="48687">MSATPALNTSGGPGRPGAAGTGSSGAHAPRDPLSAVESASSEAILRVLRVTLHTGFAALLVVGVVRLLAPGPRGSFPFLWSGLALVLAAVYLTGTVLEHRHAAGRIRFNPRRYGLQWLAAVTALWVLLLVGSADFAWLAFPLFFLHLHLLPRRAALLTIALMTAAVIASQWSASGDPVPHAAAVVGPLFGAAFAVITGLAYVALYREAENQRRAADELRRTRQELAASQHEAGVLAERERLAREIHDTLAQGLSSIVLLARAAEQSLAHGDPVTAASRVALMQQTAADNLAEARSFVRGLSSPQLHDTTLVEALRRLCEETGRSAAAGGAALRCRLEVDGEPAELPQPHQVALLRAAQASLANVRDHASAGNAVVTLTFLGTEVTMDIYDDGVGFDPDLAAGAGAAGAGSAGAGTARAGHDGGADGSGFGLRSLRERVEALSGSLELETAPGEGTVVAIRLPLDPAGGDAGD</sequence>
<proteinExistence type="predicted"/>
<feature type="region of interest" description="Disordered" evidence="5">
    <location>
        <begin position="1"/>
        <end position="32"/>
    </location>
</feature>
<keyword evidence="2 8" id="KW-0418">Kinase</keyword>
<evidence type="ECO:0000313" key="9">
    <source>
        <dbReference type="Proteomes" id="UP001262032"/>
    </source>
</evidence>
<feature type="transmembrane region" description="Helical" evidence="6">
    <location>
        <begin position="76"/>
        <end position="97"/>
    </location>
</feature>
<feature type="compositionally biased region" description="Gly residues" evidence="5">
    <location>
        <begin position="11"/>
        <end position="23"/>
    </location>
</feature>
<dbReference type="Proteomes" id="UP001262032">
    <property type="component" value="Unassembled WGS sequence"/>
</dbReference>
<keyword evidence="6" id="KW-0472">Membrane</keyword>
<organism evidence="8 9">
    <name type="scientific">Pseudarthrobacter oxydans</name>
    <name type="common">Arthrobacter oxydans</name>
    <dbReference type="NCBI Taxonomy" id="1671"/>
    <lineage>
        <taxon>Bacteria</taxon>
        <taxon>Bacillati</taxon>
        <taxon>Actinomycetota</taxon>
        <taxon>Actinomycetes</taxon>
        <taxon>Micrococcales</taxon>
        <taxon>Micrococcaceae</taxon>
        <taxon>Pseudarthrobacter</taxon>
    </lineage>
</organism>
<feature type="transmembrane region" description="Helical" evidence="6">
    <location>
        <begin position="50"/>
        <end position="69"/>
    </location>
</feature>
<dbReference type="GO" id="GO:0000155">
    <property type="term" value="F:phosphorelay sensor kinase activity"/>
    <property type="evidence" value="ECO:0007669"/>
    <property type="project" value="InterPro"/>
</dbReference>
<accession>A0AAW8NH49</accession>
<keyword evidence="4" id="KW-0175">Coiled coil</keyword>
<feature type="coiled-coil region" evidence="4">
    <location>
        <begin position="201"/>
        <end position="231"/>
    </location>
</feature>
<dbReference type="InterPro" id="IPR005467">
    <property type="entry name" value="His_kinase_dom"/>
</dbReference>
<evidence type="ECO:0000256" key="4">
    <source>
        <dbReference type="SAM" id="Coils"/>
    </source>
</evidence>
<dbReference type="PIRSF" id="PIRSF037434">
    <property type="entry name" value="STHK_ChrS"/>
    <property type="match status" value="1"/>
</dbReference>
<dbReference type="InterPro" id="IPR017205">
    <property type="entry name" value="Sig_transdc_His_kinase_ChrS"/>
</dbReference>
<evidence type="ECO:0000256" key="1">
    <source>
        <dbReference type="ARBA" id="ARBA00022679"/>
    </source>
</evidence>
<dbReference type="Gene3D" id="3.30.565.10">
    <property type="entry name" value="Histidine kinase-like ATPase, C-terminal domain"/>
    <property type="match status" value="1"/>
</dbReference>
<feature type="transmembrane region" description="Helical" evidence="6">
    <location>
        <begin position="154"/>
        <end position="172"/>
    </location>
</feature>
<dbReference type="RefSeq" id="WP_374724875.1">
    <property type="nucleotide sequence ID" value="NZ_JAVDTN010000014.1"/>
</dbReference>
<evidence type="ECO:0000259" key="7">
    <source>
        <dbReference type="PROSITE" id="PS50109"/>
    </source>
</evidence>
<dbReference type="InterPro" id="IPR011712">
    <property type="entry name" value="Sig_transdc_His_kin_sub3_dim/P"/>
</dbReference>
<dbReference type="PANTHER" id="PTHR24421:SF62">
    <property type="entry name" value="SENSORY TRANSDUCTION HISTIDINE KINASE"/>
    <property type="match status" value="1"/>
</dbReference>
<evidence type="ECO:0000256" key="3">
    <source>
        <dbReference type="ARBA" id="ARBA00023012"/>
    </source>
</evidence>